<comment type="caution">
    <text evidence="1">The sequence shown here is derived from an EMBL/GenBank/DDBJ whole genome shotgun (WGS) entry which is preliminary data.</text>
</comment>
<protein>
    <submittedName>
        <fullName evidence="1">Uncharacterized protein</fullName>
    </submittedName>
</protein>
<proteinExistence type="predicted"/>
<dbReference type="EMBL" id="CM023481">
    <property type="protein sequence ID" value="KAH6948074.1"/>
    <property type="molecule type" value="Genomic_DNA"/>
</dbReference>
<evidence type="ECO:0000313" key="1">
    <source>
        <dbReference type="EMBL" id="KAH6948074.1"/>
    </source>
</evidence>
<keyword evidence="2" id="KW-1185">Reference proteome</keyword>
<name>A0ACB7TPI5_HYAAI</name>
<accession>A0ACB7TPI5</accession>
<evidence type="ECO:0000313" key="2">
    <source>
        <dbReference type="Proteomes" id="UP000821845"/>
    </source>
</evidence>
<organism evidence="1 2">
    <name type="scientific">Hyalomma asiaticum</name>
    <name type="common">Tick</name>
    <dbReference type="NCBI Taxonomy" id="266040"/>
    <lineage>
        <taxon>Eukaryota</taxon>
        <taxon>Metazoa</taxon>
        <taxon>Ecdysozoa</taxon>
        <taxon>Arthropoda</taxon>
        <taxon>Chelicerata</taxon>
        <taxon>Arachnida</taxon>
        <taxon>Acari</taxon>
        <taxon>Parasitiformes</taxon>
        <taxon>Ixodida</taxon>
        <taxon>Ixodoidea</taxon>
        <taxon>Ixodidae</taxon>
        <taxon>Hyalomminae</taxon>
        <taxon>Hyalomma</taxon>
    </lineage>
</organism>
<gene>
    <name evidence="1" type="ORF">HPB50_022784</name>
</gene>
<reference evidence="1" key="1">
    <citation type="submission" date="2020-05" db="EMBL/GenBank/DDBJ databases">
        <title>Large-scale comparative analyses of tick genomes elucidate their genetic diversity and vector capacities.</title>
        <authorList>
            <person name="Jia N."/>
            <person name="Wang J."/>
            <person name="Shi W."/>
            <person name="Du L."/>
            <person name="Sun Y."/>
            <person name="Zhan W."/>
            <person name="Jiang J."/>
            <person name="Wang Q."/>
            <person name="Zhang B."/>
            <person name="Ji P."/>
            <person name="Sakyi L.B."/>
            <person name="Cui X."/>
            <person name="Yuan T."/>
            <person name="Jiang B."/>
            <person name="Yang W."/>
            <person name="Lam T.T.-Y."/>
            <person name="Chang Q."/>
            <person name="Ding S."/>
            <person name="Wang X."/>
            <person name="Zhu J."/>
            <person name="Ruan X."/>
            <person name="Zhao L."/>
            <person name="Wei J."/>
            <person name="Que T."/>
            <person name="Du C."/>
            <person name="Cheng J."/>
            <person name="Dai P."/>
            <person name="Han X."/>
            <person name="Huang E."/>
            <person name="Gao Y."/>
            <person name="Liu J."/>
            <person name="Shao H."/>
            <person name="Ye R."/>
            <person name="Li L."/>
            <person name="Wei W."/>
            <person name="Wang X."/>
            <person name="Wang C."/>
            <person name="Yang T."/>
            <person name="Huo Q."/>
            <person name="Li W."/>
            <person name="Guo W."/>
            <person name="Chen H."/>
            <person name="Zhou L."/>
            <person name="Ni X."/>
            <person name="Tian J."/>
            <person name="Zhou Y."/>
            <person name="Sheng Y."/>
            <person name="Liu T."/>
            <person name="Pan Y."/>
            <person name="Xia L."/>
            <person name="Li J."/>
            <person name="Zhao F."/>
            <person name="Cao W."/>
        </authorList>
    </citation>
    <scope>NUCLEOTIDE SEQUENCE</scope>
    <source>
        <strain evidence="1">Hyas-2018</strain>
    </source>
</reference>
<dbReference type="Proteomes" id="UP000821845">
    <property type="component" value="Chromosome 1"/>
</dbReference>
<sequence>MAVRAVLQGLPIEVFMRPLYDVLWERVAATLLGQKLSFYALLQDDNVVNMSSDDEGLVEELQGRLRHVEKACRRLVSAIIFSCCDKSYEARAVAPCFPYARCPLPRHFSEVQYLGLVSDLHLRVGIVRKSRHRISASMVLVRRAHSSGNVRVEPMASRERASLVGVKRRRCSRGSRKVAYRHPHGPASTFCSLCEQRVQEENV</sequence>